<dbReference type="GO" id="GO:0016020">
    <property type="term" value="C:membrane"/>
    <property type="evidence" value="ECO:0007669"/>
    <property type="project" value="UniProtKB-SubCell"/>
</dbReference>
<comment type="subcellular location">
    <subcellularLocation>
        <location evidence="1">Membrane</location>
        <topology evidence="1">Multi-pass membrane protein</topology>
    </subcellularLocation>
</comment>
<evidence type="ECO:0000256" key="6">
    <source>
        <dbReference type="SAM" id="Phobius"/>
    </source>
</evidence>
<keyword evidence="5 6" id="KW-0472">Membrane</keyword>
<evidence type="ECO:0000313" key="8">
    <source>
        <dbReference type="Proteomes" id="UP000005237"/>
    </source>
</evidence>
<comment type="similarity">
    <text evidence="2">Belongs to the nematode receptor-like protein sre family.</text>
</comment>
<evidence type="ECO:0000256" key="4">
    <source>
        <dbReference type="ARBA" id="ARBA00022989"/>
    </source>
</evidence>
<keyword evidence="3 6" id="KW-0812">Transmembrane</keyword>
<reference evidence="7" key="2">
    <citation type="submission" date="2022-06" db="UniProtKB">
        <authorList>
            <consortium name="EnsemblMetazoa"/>
        </authorList>
    </citation>
    <scope>IDENTIFICATION</scope>
    <source>
        <strain evidence="7">DF5081</strain>
    </source>
</reference>
<dbReference type="AlphaFoldDB" id="A0A8R1DZW3"/>
<proteinExistence type="inferred from homology"/>
<evidence type="ECO:0000256" key="3">
    <source>
        <dbReference type="ARBA" id="ARBA00022692"/>
    </source>
</evidence>
<dbReference type="Proteomes" id="UP000005237">
    <property type="component" value="Unassembled WGS sequence"/>
</dbReference>
<organism evidence="7 8">
    <name type="scientific">Caenorhabditis japonica</name>
    <dbReference type="NCBI Taxonomy" id="281687"/>
    <lineage>
        <taxon>Eukaryota</taxon>
        <taxon>Metazoa</taxon>
        <taxon>Ecdysozoa</taxon>
        <taxon>Nematoda</taxon>
        <taxon>Chromadorea</taxon>
        <taxon>Rhabditida</taxon>
        <taxon>Rhabditina</taxon>
        <taxon>Rhabditomorpha</taxon>
        <taxon>Rhabditoidea</taxon>
        <taxon>Rhabditidae</taxon>
        <taxon>Peloderinae</taxon>
        <taxon>Caenorhabditis</taxon>
    </lineage>
</organism>
<dbReference type="Pfam" id="PF03125">
    <property type="entry name" value="Sre"/>
    <property type="match status" value="1"/>
</dbReference>
<dbReference type="EnsemblMetazoa" id="CJA16503.1">
    <property type="protein sequence ID" value="CJA16503.1"/>
    <property type="gene ID" value="WBGene00135706"/>
</dbReference>
<dbReference type="PANTHER" id="PTHR23128">
    <property type="entry name" value="SERPENTINE RECEPTOR, CLASS E (EPSILON)-RELATED"/>
    <property type="match status" value="1"/>
</dbReference>
<protein>
    <submittedName>
        <fullName evidence="7">Uncharacterized protein</fullName>
    </submittedName>
</protein>
<keyword evidence="4 6" id="KW-1133">Transmembrane helix</keyword>
<dbReference type="PANTHER" id="PTHR23128:SF132">
    <property type="entry name" value="SERPENTINE RECEPTOR, CLASS E (EPSILON)-RELATED"/>
    <property type="match status" value="1"/>
</dbReference>
<evidence type="ECO:0000256" key="2">
    <source>
        <dbReference type="ARBA" id="ARBA00006803"/>
    </source>
</evidence>
<accession>A0A8R1DZW3</accession>
<keyword evidence="8" id="KW-1185">Reference proteome</keyword>
<reference evidence="8" key="1">
    <citation type="submission" date="2010-08" db="EMBL/GenBank/DDBJ databases">
        <authorList>
            <consortium name="Caenorhabditis japonica Sequencing Consortium"/>
            <person name="Wilson R.K."/>
        </authorList>
    </citation>
    <scope>NUCLEOTIDE SEQUENCE [LARGE SCALE GENOMIC DNA]</scope>
    <source>
        <strain evidence="8">DF5081</strain>
    </source>
</reference>
<evidence type="ECO:0000256" key="5">
    <source>
        <dbReference type="ARBA" id="ARBA00023136"/>
    </source>
</evidence>
<evidence type="ECO:0000313" key="7">
    <source>
        <dbReference type="EnsemblMetazoa" id="CJA16503.1"/>
    </source>
</evidence>
<feature type="transmembrane region" description="Helical" evidence="6">
    <location>
        <begin position="107"/>
        <end position="125"/>
    </location>
</feature>
<dbReference type="InterPro" id="IPR004151">
    <property type="entry name" value="7TM_GPCR_serpentine_rcpt_Sre"/>
</dbReference>
<dbReference type="GO" id="GO:0007606">
    <property type="term" value="P:sensory perception of chemical stimulus"/>
    <property type="evidence" value="ECO:0007669"/>
    <property type="project" value="InterPro"/>
</dbReference>
<evidence type="ECO:0000256" key="1">
    <source>
        <dbReference type="ARBA" id="ARBA00004141"/>
    </source>
</evidence>
<name>A0A8R1DZW3_CAEJA</name>
<feature type="transmembrane region" description="Helical" evidence="6">
    <location>
        <begin position="67"/>
        <end position="87"/>
    </location>
</feature>
<feature type="transmembrane region" description="Helical" evidence="6">
    <location>
        <begin position="145"/>
        <end position="165"/>
    </location>
</feature>
<sequence>MCSASTSNVRFITFVNTSYMQAENQQKVFDVLLWFEVGALVFSWIEFLYLFYLFVFIRSMHFNLTFLFMNYGGQYFFSTISRFFLIYEQFGYEPDDNLKIIIFYANYVRTIGVFIAMYILPTFMVERCLATFFVKNYEKTRKIWVSLVILSIFHPLVFTSAIAFIHCALPGIFHVISFFAVNIVGFLELRFVICTTLKDISK</sequence>
<feature type="transmembrane region" description="Helical" evidence="6">
    <location>
        <begin position="31"/>
        <end position="55"/>
    </location>
</feature>
<feature type="transmembrane region" description="Helical" evidence="6">
    <location>
        <begin position="171"/>
        <end position="193"/>
    </location>
</feature>